<accession>A0ABW0FWN7</accession>
<dbReference type="NCBIfam" id="TIGR01764">
    <property type="entry name" value="excise"/>
    <property type="match status" value="1"/>
</dbReference>
<evidence type="ECO:0000313" key="3">
    <source>
        <dbReference type="Proteomes" id="UP001596152"/>
    </source>
</evidence>
<organism evidence="2 3">
    <name type="scientific">Brevundimonas staleyi</name>
    <dbReference type="NCBI Taxonomy" id="74326"/>
    <lineage>
        <taxon>Bacteria</taxon>
        <taxon>Pseudomonadati</taxon>
        <taxon>Pseudomonadota</taxon>
        <taxon>Alphaproteobacteria</taxon>
        <taxon>Caulobacterales</taxon>
        <taxon>Caulobacteraceae</taxon>
        <taxon>Brevundimonas</taxon>
    </lineage>
</organism>
<evidence type="ECO:0000313" key="2">
    <source>
        <dbReference type="EMBL" id="MFC5345741.1"/>
    </source>
</evidence>
<protein>
    <submittedName>
        <fullName evidence="2">Helix-turn-helix domain-containing protein</fullName>
    </submittedName>
</protein>
<sequence>MTLPAFAEKIGDRLPSADEKAAANQLRQILAARATSDTDQSLRVLDDNGKPAEIVLAPALSGLLMELLRYIGQGDAVTLVPVSQMLTTQQAADILNVSRPFLITLLEKGEIAHTMVGRHRRVRAEDLFAYKKARDTKRSKALSDLAELDAEHL</sequence>
<dbReference type="InterPro" id="IPR010093">
    <property type="entry name" value="SinI_DNA-bd"/>
</dbReference>
<dbReference type="Pfam" id="PF12728">
    <property type="entry name" value="HTH_17"/>
    <property type="match status" value="1"/>
</dbReference>
<name>A0ABW0FWN7_9CAUL</name>
<dbReference type="Proteomes" id="UP001596152">
    <property type="component" value="Unassembled WGS sequence"/>
</dbReference>
<comment type="caution">
    <text evidence="2">The sequence shown here is derived from an EMBL/GenBank/DDBJ whole genome shotgun (WGS) entry which is preliminary data.</text>
</comment>
<dbReference type="RefSeq" id="WP_374037794.1">
    <property type="nucleotide sequence ID" value="NZ_CP169082.1"/>
</dbReference>
<gene>
    <name evidence="2" type="ORF">ACFPIE_17640</name>
</gene>
<dbReference type="EMBL" id="JBHSLF010000053">
    <property type="protein sequence ID" value="MFC5345741.1"/>
    <property type="molecule type" value="Genomic_DNA"/>
</dbReference>
<evidence type="ECO:0000259" key="1">
    <source>
        <dbReference type="Pfam" id="PF12728"/>
    </source>
</evidence>
<keyword evidence="3" id="KW-1185">Reference proteome</keyword>
<dbReference type="InterPro" id="IPR041657">
    <property type="entry name" value="HTH_17"/>
</dbReference>
<feature type="domain" description="Helix-turn-helix" evidence="1">
    <location>
        <begin position="85"/>
        <end position="134"/>
    </location>
</feature>
<reference evidence="3" key="1">
    <citation type="journal article" date="2019" name="Int. J. Syst. Evol. Microbiol.">
        <title>The Global Catalogue of Microorganisms (GCM) 10K type strain sequencing project: providing services to taxonomists for standard genome sequencing and annotation.</title>
        <authorList>
            <consortium name="The Broad Institute Genomics Platform"/>
            <consortium name="The Broad Institute Genome Sequencing Center for Infectious Disease"/>
            <person name="Wu L."/>
            <person name="Ma J."/>
        </authorList>
    </citation>
    <scope>NUCLEOTIDE SEQUENCE [LARGE SCALE GENOMIC DNA]</scope>
    <source>
        <strain evidence="3">JCM 12125</strain>
    </source>
</reference>
<proteinExistence type="predicted"/>